<protein>
    <submittedName>
        <fullName evidence="2">Uncharacterized protein</fullName>
    </submittedName>
</protein>
<reference evidence="2 3" key="1">
    <citation type="submission" date="2020-08" db="EMBL/GenBank/DDBJ databases">
        <title>Genomic Encyclopedia of Type Strains, Phase III (KMG-III): the genomes of soil and plant-associated and newly described type strains.</title>
        <authorList>
            <person name="Whitman W."/>
        </authorList>
    </citation>
    <scope>NUCLEOTIDE SEQUENCE [LARGE SCALE GENOMIC DNA]</scope>
    <source>
        <strain evidence="2 3">CECT 7744</strain>
    </source>
</reference>
<dbReference type="EMBL" id="JACHXR010000001">
    <property type="protein sequence ID" value="MBB3229792.1"/>
    <property type="molecule type" value="Genomic_DNA"/>
</dbReference>
<organism evidence="2 3">
    <name type="scientific">Halomonas stenophila</name>
    <dbReference type="NCBI Taxonomy" id="795312"/>
    <lineage>
        <taxon>Bacteria</taxon>
        <taxon>Pseudomonadati</taxon>
        <taxon>Pseudomonadota</taxon>
        <taxon>Gammaproteobacteria</taxon>
        <taxon>Oceanospirillales</taxon>
        <taxon>Halomonadaceae</taxon>
        <taxon>Halomonas</taxon>
    </lineage>
</organism>
<proteinExistence type="predicted"/>
<dbReference type="AlphaFoldDB" id="A0A7W5ERM1"/>
<feature type="region of interest" description="Disordered" evidence="1">
    <location>
        <begin position="1"/>
        <end position="22"/>
    </location>
</feature>
<evidence type="ECO:0000313" key="3">
    <source>
        <dbReference type="Proteomes" id="UP000518892"/>
    </source>
</evidence>
<dbReference type="RefSeq" id="WP_183382269.1">
    <property type="nucleotide sequence ID" value="NZ_JACHXR010000001.1"/>
</dbReference>
<name>A0A7W5ERM1_9GAMM</name>
<sequence length="309" mass="34649">MLEVSMMNLGDGGDQEADESGVGQLEGSTILALQPVLMEWGETLPPPGVVLQSQEIHLPPRAWRYLVLRLAPIPSTWPLEAQEGCTLNVKRLVLAAGMPLPPRFGDDGWLLLTHWPDVKAMSALLFNPHGVHFLVNARHRRYRHLWPGRITQCQAFLSRQELEASRVVFAGCLVLELYGIRRGRVIGYLALDTVSQAVSPFIAQEAEVARCGIDKVEMITDARYHFEVDGFKIMAFGQLRQLKRHRRNLQDRNDLAMMAALEEGRSWYLWLGRCIDLVLAGAMVVRRAVARLARFLGLGRRRGNGARGG</sequence>
<gene>
    <name evidence="2" type="ORF">FHR97_000607</name>
</gene>
<dbReference type="Proteomes" id="UP000518892">
    <property type="component" value="Unassembled WGS sequence"/>
</dbReference>
<evidence type="ECO:0000313" key="2">
    <source>
        <dbReference type="EMBL" id="MBB3229792.1"/>
    </source>
</evidence>
<accession>A0A7W5ERM1</accession>
<keyword evidence="3" id="KW-1185">Reference proteome</keyword>
<comment type="caution">
    <text evidence="2">The sequence shown here is derived from an EMBL/GenBank/DDBJ whole genome shotgun (WGS) entry which is preliminary data.</text>
</comment>
<evidence type="ECO:0000256" key="1">
    <source>
        <dbReference type="SAM" id="MobiDB-lite"/>
    </source>
</evidence>